<gene>
    <name evidence="2" type="ORF">TSPI_07471</name>
</gene>
<comment type="caution">
    <text evidence="2">The sequence shown here is derived from an EMBL/GenBank/DDBJ whole genome shotgun (WGS) entry which is preliminary data.</text>
</comment>
<proteinExistence type="predicted"/>
<feature type="transmembrane region" description="Helical" evidence="1">
    <location>
        <begin position="186"/>
        <end position="211"/>
    </location>
</feature>
<dbReference type="Proteomes" id="UP001558632">
    <property type="component" value="Unassembled WGS sequence"/>
</dbReference>
<evidence type="ECO:0000313" key="3">
    <source>
        <dbReference type="Proteomes" id="UP001558632"/>
    </source>
</evidence>
<name>A0ABR3KU41_TRISP</name>
<organism evidence="2 3">
    <name type="scientific">Trichinella spiralis</name>
    <name type="common">Trichina worm</name>
    <dbReference type="NCBI Taxonomy" id="6334"/>
    <lineage>
        <taxon>Eukaryota</taxon>
        <taxon>Metazoa</taxon>
        <taxon>Ecdysozoa</taxon>
        <taxon>Nematoda</taxon>
        <taxon>Enoplea</taxon>
        <taxon>Dorylaimia</taxon>
        <taxon>Trichinellida</taxon>
        <taxon>Trichinellidae</taxon>
        <taxon>Trichinella</taxon>
    </lineage>
</organism>
<protein>
    <submittedName>
        <fullName evidence="2">Beta-amyrin synthase</fullName>
    </submittedName>
</protein>
<keyword evidence="1" id="KW-0812">Transmembrane</keyword>
<keyword evidence="3" id="KW-1185">Reference proteome</keyword>
<keyword evidence="1" id="KW-0472">Membrane</keyword>
<evidence type="ECO:0000313" key="2">
    <source>
        <dbReference type="EMBL" id="KAL1244108.1"/>
    </source>
</evidence>
<accession>A0ABR3KU41</accession>
<sequence>MNIWPVVELDLICIPKTALLIVILSFSGCLLEAEKFITCYCNNHDKCENGRCRDESCLVGIDRSGKVVRTCYSLQPAELLLSKCSRWSGNWHEVCSCRYKHYCNSFAHFRRLFRTSALGVVHGDQQEIRGDSDRVLQVSTLYSPPAEVELDDFSLQSVQQPMGRVPLPAAYVKQLNSKKVTTSGQYTAATLCFVFILIMVPALVAGALLWFCTLQRLRQKQQVWQSLNFEVENYFIK</sequence>
<reference evidence="2 3" key="1">
    <citation type="submission" date="2024-07" db="EMBL/GenBank/DDBJ databases">
        <title>Enhanced genomic and transcriptomic resources for Trichinella pseudospiralis and T. spiralis underpin the discovery of pronounced molecular differences between stages and species.</title>
        <authorList>
            <person name="Pasi K.K."/>
            <person name="La Rosa G."/>
            <person name="Gomez-Morales M.A."/>
            <person name="Tosini F."/>
            <person name="Sumanam S."/>
            <person name="Young N.D."/>
            <person name="Chang B.C."/>
            <person name="Robin G.B."/>
        </authorList>
    </citation>
    <scope>NUCLEOTIDE SEQUENCE [LARGE SCALE GENOMIC DNA]</scope>
    <source>
        <strain evidence="2">ISS534</strain>
    </source>
</reference>
<evidence type="ECO:0000256" key="1">
    <source>
        <dbReference type="SAM" id="Phobius"/>
    </source>
</evidence>
<keyword evidence="1" id="KW-1133">Transmembrane helix</keyword>
<dbReference type="EMBL" id="JBEUSY010000146">
    <property type="protein sequence ID" value="KAL1244108.1"/>
    <property type="molecule type" value="Genomic_DNA"/>
</dbReference>